<feature type="transmembrane region" description="Helical" evidence="1">
    <location>
        <begin position="238"/>
        <end position="260"/>
    </location>
</feature>
<feature type="transmembrane region" description="Helical" evidence="1">
    <location>
        <begin position="327"/>
        <end position="346"/>
    </location>
</feature>
<evidence type="ECO:0008006" key="4">
    <source>
        <dbReference type="Google" id="ProtNLM"/>
    </source>
</evidence>
<feature type="transmembrane region" description="Helical" evidence="1">
    <location>
        <begin position="28"/>
        <end position="47"/>
    </location>
</feature>
<evidence type="ECO:0000256" key="1">
    <source>
        <dbReference type="SAM" id="Phobius"/>
    </source>
</evidence>
<evidence type="ECO:0000313" key="3">
    <source>
        <dbReference type="Proteomes" id="UP000220635"/>
    </source>
</evidence>
<comment type="caution">
    <text evidence="2">The sequence shown here is derived from an EMBL/GenBank/DDBJ whole genome shotgun (WGS) entry which is preliminary data.</text>
</comment>
<dbReference type="AlphaFoldDB" id="A0A2A8Q1E8"/>
<dbReference type="EMBL" id="NTWE01000011">
    <property type="protein sequence ID" value="PEW05533.1"/>
    <property type="molecule type" value="Genomic_DNA"/>
</dbReference>
<feature type="transmembrane region" description="Helical" evidence="1">
    <location>
        <begin position="148"/>
        <end position="167"/>
    </location>
</feature>
<sequence length="357" mass="40690">MNKNPFLALVLGLIPGLGHLYLKKIGRFILYSGGSLFLFTFAVFWTTQLGEREITFLSLFLLAMLWVINLLDLVITIINQSKKQAAAGQLTEPSKESERFYIILLSIIPGLGHFQLGLMQRGLTFLVACAGLGSMIIFVTLLTNQGSFLIFLVTLPVLWIYNFFDVVQQLQKKERGEQLIDRTIFEEFEEHREQGKKSKTFASILAMFPGAGHMYLGLQRRGLQLMAAFLLSIYLLDLLRLSAFLFLVPIIWFYSFFDALQQTAKYGKERVHDEPIIDYFINHQRWIGIGLIALGGYQLLDQTLLPILDDYFATIFNIHLSELYYRYFQTSIVALLLIGGGFKLLLGNKENKGGTKE</sequence>
<protein>
    <recommendedName>
        <fullName evidence="4">Multi-TM2 domain-containing protein</fullName>
    </recommendedName>
</protein>
<keyword evidence="1" id="KW-1133">Transmembrane helix</keyword>
<dbReference type="RefSeq" id="WP_098380421.1">
    <property type="nucleotide sequence ID" value="NZ_NTWE01000011.1"/>
</dbReference>
<name>A0A2A8Q1E8_BACCE</name>
<accession>A0A2A8Q1E8</accession>
<feature type="transmembrane region" description="Helical" evidence="1">
    <location>
        <begin position="123"/>
        <end position="142"/>
    </location>
</feature>
<proteinExistence type="predicted"/>
<dbReference type="Proteomes" id="UP000220635">
    <property type="component" value="Unassembled WGS sequence"/>
</dbReference>
<dbReference type="OrthoDB" id="82335at2"/>
<keyword evidence="1" id="KW-0472">Membrane</keyword>
<feature type="transmembrane region" description="Helical" evidence="1">
    <location>
        <begin position="286"/>
        <end position="307"/>
    </location>
</feature>
<organism evidence="2 3">
    <name type="scientific">Bacillus cereus</name>
    <dbReference type="NCBI Taxonomy" id="1396"/>
    <lineage>
        <taxon>Bacteria</taxon>
        <taxon>Bacillati</taxon>
        <taxon>Bacillota</taxon>
        <taxon>Bacilli</taxon>
        <taxon>Bacillales</taxon>
        <taxon>Bacillaceae</taxon>
        <taxon>Bacillus</taxon>
        <taxon>Bacillus cereus group</taxon>
    </lineage>
</organism>
<reference evidence="2 3" key="1">
    <citation type="submission" date="2017-09" db="EMBL/GenBank/DDBJ databases">
        <title>Large-scale bioinformatics analysis of Bacillus genomes uncovers conserved roles of natural products in bacterial physiology.</title>
        <authorList>
            <consortium name="Agbiome Team Llc"/>
            <person name="Bleich R.M."/>
            <person name="Grubbs K.J."/>
            <person name="Santa Maria K.C."/>
            <person name="Allen S.E."/>
            <person name="Farag S."/>
            <person name="Shank E.A."/>
            <person name="Bowers A."/>
        </authorList>
    </citation>
    <scope>NUCLEOTIDE SEQUENCE [LARGE SCALE GENOMIC DNA]</scope>
    <source>
        <strain evidence="2 3">AFS010695</strain>
    </source>
</reference>
<gene>
    <name evidence="2" type="ORF">CN425_04095</name>
</gene>
<evidence type="ECO:0000313" key="2">
    <source>
        <dbReference type="EMBL" id="PEW05533.1"/>
    </source>
</evidence>
<feature type="transmembrane region" description="Helical" evidence="1">
    <location>
        <begin position="59"/>
        <end position="79"/>
    </location>
</feature>
<keyword evidence="1" id="KW-0812">Transmembrane</keyword>
<feature type="transmembrane region" description="Helical" evidence="1">
    <location>
        <begin position="200"/>
        <end position="218"/>
    </location>
</feature>